<evidence type="ECO:0000256" key="1">
    <source>
        <dbReference type="SAM" id="MobiDB-lite"/>
    </source>
</evidence>
<dbReference type="InterPro" id="IPR011990">
    <property type="entry name" value="TPR-like_helical_dom_sf"/>
</dbReference>
<dbReference type="Proteomes" id="UP001314263">
    <property type="component" value="Unassembled WGS sequence"/>
</dbReference>
<name>A0AAV1IHM4_9CHLO</name>
<gene>
    <name evidence="3" type="ORF">CVIRNUC_010038</name>
</gene>
<comment type="caution">
    <text evidence="3">The sequence shown here is derived from an EMBL/GenBank/DDBJ whole genome shotgun (WGS) entry which is preliminary data.</text>
</comment>
<organism evidence="3 4">
    <name type="scientific">Coccomyxa viridis</name>
    <dbReference type="NCBI Taxonomy" id="1274662"/>
    <lineage>
        <taxon>Eukaryota</taxon>
        <taxon>Viridiplantae</taxon>
        <taxon>Chlorophyta</taxon>
        <taxon>core chlorophytes</taxon>
        <taxon>Trebouxiophyceae</taxon>
        <taxon>Trebouxiophyceae incertae sedis</taxon>
        <taxon>Coccomyxaceae</taxon>
        <taxon>Coccomyxa</taxon>
    </lineage>
</organism>
<evidence type="ECO:0000256" key="2">
    <source>
        <dbReference type="SAM" id="Phobius"/>
    </source>
</evidence>
<keyword evidence="4" id="KW-1185">Reference proteome</keyword>
<protein>
    <submittedName>
        <fullName evidence="3">Uncharacterized protein</fullName>
    </submittedName>
</protein>
<feature type="transmembrane region" description="Helical" evidence="2">
    <location>
        <begin position="5"/>
        <end position="22"/>
    </location>
</feature>
<dbReference type="PANTHER" id="PTHR45588">
    <property type="entry name" value="TPR DOMAIN-CONTAINING PROTEIN"/>
    <property type="match status" value="1"/>
</dbReference>
<evidence type="ECO:0000313" key="4">
    <source>
        <dbReference type="Proteomes" id="UP001314263"/>
    </source>
</evidence>
<sequence length="714" mass="76443">MLVSIAAYCLVLGAIAASAVVASKGKTEARRRNISANAQAKAQQGGSNAEKAPLKSTMESSDKLAKGAPAKRAALAACAVAAIIIAAAVGGLVWLWAGGASAGTRWEPPTCSPPTAGDLIRRYMTMTDFTYPINTASKQAQRLFDIGLLQAWNFNQPEALRAFKMAEEADPGAPMVYFGQAYALGPGANRDVTTERKMYPSFAPEDFPAVYKASQKALQTAALANSRQPDSTMVKKEMAMAIALAQKRFPEGTAAGDARHEAESEYADALAKVGGATNDAAVMAMAAEAYMNLSPWDYYEEGNELKESATSAEELINRALAVDPRNPLALHLHIHIAEAASPQRGPHLNAARAEASAQAMLSNEGPWTHGFGHLQHMPSHTFVRLGQWHNAVVSNVNAYNSDVADGAACMSPYEPEHNTDMLIYAANMAGEFKVAEQFSQLMRTYPVGIPTAYSGDYGNEWTHLILTYVIQGKWEPIMELPGRGPPPGARALCPDGGGEYATVVYHYARTLALAAKAVGLAARGDSPDFYDAYVLGAIKSLRRLQEAEAAVKQEEDTVPGEAPGIYACDYKKLAQIHLTVAQGRVALLQGNFTGAEAVLRAAHEMEAGMGYMEPPRLYQPVKHCLGYVLLQAGNPQKAAEVFVESMLNTPSSGFALYGLTESLKSLNRTADAAQIAEVYKEAWKSADGPLDSPCPAFSRHMKSGLGQGRRRLLA</sequence>
<feature type="region of interest" description="Disordered" evidence="1">
    <location>
        <begin position="32"/>
        <end position="61"/>
    </location>
</feature>
<dbReference type="SUPFAM" id="SSF48452">
    <property type="entry name" value="TPR-like"/>
    <property type="match status" value="1"/>
</dbReference>
<accession>A0AAV1IHM4</accession>
<keyword evidence="2" id="KW-0812">Transmembrane</keyword>
<keyword evidence="2" id="KW-0472">Membrane</keyword>
<dbReference type="AlphaFoldDB" id="A0AAV1IHM4"/>
<proteinExistence type="predicted"/>
<keyword evidence="2" id="KW-1133">Transmembrane helix</keyword>
<feature type="transmembrane region" description="Helical" evidence="2">
    <location>
        <begin position="73"/>
        <end position="97"/>
    </location>
</feature>
<feature type="compositionally biased region" description="Polar residues" evidence="1">
    <location>
        <begin position="34"/>
        <end position="47"/>
    </location>
</feature>
<dbReference type="PANTHER" id="PTHR45588:SF1">
    <property type="entry name" value="WW DOMAIN-CONTAINING PROTEIN"/>
    <property type="match status" value="1"/>
</dbReference>
<reference evidence="3 4" key="1">
    <citation type="submission" date="2023-10" db="EMBL/GenBank/DDBJ databases">
        <authorList>
            <person name="Maclean D."/>
            <person name="Macfadyen A."/>
        </authorList>
    </citation>
    <scope>NUCLEOTIDE SEQUENCE [LARGE SCALE GENOMIC DNA]</scope>
</reference>
<dbReference type="Gene3D" id="1.25.40.10">
    <property type="entry name" value="Tetratricopeptide repeat domain"/>
    <property type="match status" value="2"/>
</dbReference>
<evidence type="ECO:0000313" key="3">
    <source>
        <dbReference type="EMBL" id="CAK0786824.1"/>
    </source>
</evidence>
<dbReference type="EMBL" id="CAUYUE010000015">
    <property type="protein sequence ID" value="CAK0786824.1"/>
    <property type="molecule type" value="Genomic_DNA"/>
</dbReference>